<evidence type="ECO:0008006" key="4">
    <source>
        <dbReference type="Google" id="ProtNLM"/>
    </source>
</evidence>
<evidence type="ECO:0000313" key="3">
    <source>
        <dbReference type="Proteomes" id="UP000184226"/>
    </source>
</evidence>
<name>A0A1M5M9B6_9BURK</name>
<accession>A0A1M5M9B6</accession>
<keyword evidence="3" id="KW-1185">Reference proteome</keyword>
<dbReference type="STRING" id="658167.SAMN04488135_101164"/>
<keyword evidence="1" id="KW-0472">Membrane</keyword>
<organism evidence="2 3">
    <name type="scientific">Pollutimonas bauzanensis</name>
    <dbReference type="NCBI Taxonomy" id="658167"/>
    <lineage>
        <taxon>Bacteria</taxon>
        <taxon>Pseudomonadati</taxon>
        <taxon>Pseudomonadota</taxon>
        <taxon>Betaproteobacteria</taxon>
        <taxon>Burkholderiales</taxon>
        <taxon>Alcaligenaceae</taxon>
        <taxon>Pollutimonas</taxon>
    </lineage>
</organism>
<protein>
    <recommendedName>
        <fullName evidence="4">TadE-like protein</fullName>
    </recommendedName>
</protein>
<evidence type="ECO:0000256" key="1">
    <source>
        <dbReference type="SAM" id="Phobius"/>
    </source>
</evidence>
<sequence>MTALSIHRPQHAAAPRPAAATPQLGQALMEGMVALMALLSLWVGLSWLARLQDMALQAAHASRYAAFAFTRNPQADTEGDVRRHYFSGPAHQWSDRRGQRLLGDGLAEVALRYDSGAALAAQAQAGGAAPYAQSLRQGWRIEDTGILAGHVAVAPWPGLPPGPAASPSAGLNYFDSQRLVLRRHTAILAGAGHAPDDAAAQQLLAGSALAWGKSADASYALGAQVAAAMVRVDAAWNRSAPVFDWLAPWAGRVPDPHLHSEIETEAP</sequence>
<evidence type="ECO:0000313" key="2">
    <source>
        <dbReference type="EMBL" id="SHG73860.1"/>
    </source>
</evidence>
<dbReference type="EMBL" id="FQXE01000001">
    <property type="protein sequence ID" value="SHG73860.1"/>
    <property type="molecule type" value="Genomic_DNA"/>
</dbReference>
<gene>
    <name evidence="2" type="ORF">SAMN04488135_101164</name>
</gene>
<dbReference type="RefSeq" id="WP_073101054.1">
    <property type="nucleotide sequence ID" value="NZ_FQXE01000001.1"/>
</dbReference>
<reference evidence="2 3" key="1">
    <citation type="submission" date="2016-11" db="EMBL/GenBank/DDBJ databases">
        <authorList>
            <person name="Jaros S."/>
            <person name="Januszkiewicz K."/>
            <person name="Wedrychowicz H."/>
        </authorList>
    </citation>
    <scope>NUCLEOTIDE SEQUENCE [LARGE SCALE GENOMIC DNA]</scope>
    <source>
        <strain evidence="2 3">CGMCC 1.10190</strain>
    </source>
</reference>
<dbReference type="AlphaFoldDB" id="A0A1M5M9B6"/>
<proteinExistence type="predicted"/>
<dbReference type="OrthoDB" id="8642119at2"/>
<keyword evidence="1" id="KW-0812">Transmembrane</keyword>
<feature type="transmembrane region" description="Helical" evidence="1">
    <location>
        <begin position="31"/>
        <end position="49"/>
    </location>
</feature>
<dbReference type="Proteomes" id="UP000184226">
    <property type="component" value="Unassembled WGS sequence"/>
</dbReference>
<keyword evidence="1" id="KW-1133">Transmembrane helix</keyword>